<reference evidence="1" key="1">
    <citation type="submission" date="2018-05" db="EMBL/GenBank/DDBJ databases">
        <title>Draft genome of Mucuna pruriens seed.</title>
        <authorList>
            <person name="Nnadi N.E."/>
            <person name="Vos R."/>
            <person name="Hasami M.H."/>
            <person name="Devisetty U.K."/>
            <person name="Aguiy J.C."/>
        </authorList>
    </citation>
    <scope>NUCLEOTIDE SEQUENCE [LARGE SCALE GENOMIC DNA]</scope>
    <source>
        <strain evidence="1">JCA_2017</strain>
    </source>
</reference>
<dbReference type="Proteomes" id="UP000257109">
    <property type="component" value="Unassembled WGS sequence"/>
</dbReference>
<dbReference type="EMBL" id="QJKJ01001384">
    <property type="protein sequence ID" value="RDY07867.1"/>
    <property type="molecule type" value="Genomic_DNA"/>
</dbReference>
<keyword evidence="2" id="KW-1185">Reference proteome</keyword>
<dbReference type="AlphaFoldDB" id="A0A371HYI6"/>
<evidence type="ECO:0000313" key="2">
    <source>
        <dbReference type="Proteomes" id="UP000257109"/>
    </source>
</evidence>
<protein>
    <submittedName>
        <fullName evidence="1">Uncharacterized protein</fullName>
    </submittedName>
</protein>
<name>A0A371HYI6_MUCPR</name>
<gene>
    <name evidence="1" type="ORF">CR513_07970</name>
</gene>
<accession>A0A371HYI6</accession>
<organism evidence="1 2">
    <name type="scientific">Mucuna pruriens</name>
    <name type="common">Velvet bean</name>
    <name type="synonym">Dolichos pruriens</name>
    <dbReference type="NCBI Taxonomy" id="157652"/>
    <lineage>
        <taxon>Eukaryota</taxon>
        <taxon>Viridiplantae</taxon>
        <taxon>Streptophyta</taxon>
        <taxon>Embryophyta</taxon>
        <taxon>Tracheophyta</taxon>
        <taxon>Spermatophyta</taxon>
        <taxon>Magnoliopsida</taxon>
        <taxon>eudicotyledons</taxon>
        <taxon>Gunneridae</taxon>
        <taxon>Pentapetalae</taxon>
        <taxon>rosids</taxon>
        <taxon>fabids</taxon>
        <taxon>Fabales</taxon>
        <taxon>Fabaceae</taxon>
        <taxon>Papilionoideae</taxon>
        <taxon>50 kb inversion clade</taxon>
        <taxon>NPAAA clade</taxon>
        <taxon>indigoferoid/millettioid clade</taxon>
        <taxon>Phaseoleae</taxon>
        <taxon>Mucuna</taxon>
    </lineage>
</organism>
<proteinExistence type="predicted"/>
<sequence>MTCIIMLPIVIETEPTRQGLFQLYVIYHFRQFQVTSHIITVNENNGKALFYWFFEAQSLHASMDVSDYLLSSCSHVHLFQVTISLSLQS</sequence>
<comment type="caution">
    <text evidence="1">The sequence shown here is derived from an EMBL/GenBank/DDBJ whole genome shotgun (WGS) entry which is preliminary data.</text>
</comment>
<feature type="non-terminal residue" evidence="1">
    <location>
        <position position="1"/>
    </location>
</feature>
<evidence type="ECO:0000313" key="1">
    <source>
        <dbReference type="EMBL" id="RDY07867.1"/>
    </source>
</evidence>